<dbReference type="NCBIfam" id="NF005559">
    <property type="entry name" value="PRK07231.1"/>
    <property type="match status" value="1"/>
</dbReference>
<evidence type="ECO:0000313" key="3">
    <source>
        <dbReference type="Proteomes" id="UP000698963"/>
    </source>
</evidence>
<dbReference type="EMBL" id="DYZA01000052">
    <property type="protein sequence ID" value="HJD96564.1"/>
    <property type="molecule type" value="Genomic_DNA"/>
</dbReference>
<dbReference type="RefSeq" id="WP_304120964.1">
    <property type="nucleotide sequence ID" value="NZ_DYZA01000052.1"/>
</dbReference>
<dbReference type="Pfam" id="PF13561">
    <property type="entry name" value="adh_short_C2"/>
    <property type="match status" value="1"/>
</dbReference>
<accession>A0A921AUX4</accession>
<dbReference type="SUPFAM" id="SSF51735">
    <property type="entry name" value="NAD(P)-binding Rossmann-fold domains"/>
    <property type="match status" value="1"/>
</dbReference>
<protein>
    <submittedName>
        <fullName evidence="2">SDR family oxidoreductase</fullName>
    </submittedName>
</protein>
<dbReference type="Gene3D" id="3.40.50.720">
    <property type="entry name" value="NAD(P)-binding Rossmann-like Domain"/>
    <property type="match status" value="1"/>
</dbReference>
<dbReference type="PRINTS" id="PR00080">
    <property type="entry name" value="SDRFAMILY"/>
</dbReference>
<dbReference type="InterPro" id="IPR020904">
    <property type="entry name" value="Sc_DH/Rdtase_CS"/>
</dbReference>
<comment type="caution">
    <text evidence="2">The sequence shown here is derived from an EMBL/GenBank/DDBJ whole genome shotgun (WGS) entry which is preliminary data.</text>
</comment>
<gene>
    <name evidence="2" type="ORF">K8W16_02815</name>
</gene>
<dbReference type="GO" id="GO:0016616">
    <property type="term" value="F:oxidoreductase activity, acting on the CH-OH group of donors, NAD or NADP as acceptor"/>
    <property type="evidence" value="ECO:0007669"/>
    <property type="project" value="TreeGrafter"/>
</dbReference>
<reference evidence="2" key="1">
    <citation type="journal article" date="2021" name="PeerJ">
        <title>Extensive microbial diversity within the chicken gut microbiome revealed by metagenomics and culture.</title>
        <authorList>
            <person name="Gilroy R."/>
            <person name="Ravi A."/>
            <person name="Getino M."/>
            <person name="Pursley I."/>
            <person name="Horton D.L."/>
            <person name="Alikhan N.F."/>
            <person name="Baker D."/>
            <person name="Gharbi K."/>
            <person name="Hall N."/>
            <person name="Watson M."/>
            <person name="Adriaenssens E.M."/>
            <person name="Foster-Nyarko E."/>
            <person name="Jarju S."/>
            <person name="Secka A."/>
            <person name="Antonio M."/>
            <person name="Oren A."/>
            <person name="Chaudhuri R.R."/>
            <person name="La Ragione R."/>
            <person name="Hildebrand F."/>
            <person name="Pallen M.J."/>
        </authorList>
    </citation>
    <scope>NUCLEOTIDE SEQUENCE</scope>
    <source>
        <strain evidence="2">ChiGjej2B2-19336</strain>
    </source>
</reference>
<dbReference type="InterPro" id="IPR036291">
    <property type="entry name" value="NAD(P)-bd_dom_sf"/>
</dbReference>
<dbReference type="FunFam" id="3.40.50.720:FF:000084">
    <property type="entry name" value="Short-chain dehydrogenase reductase"/>
    <property type="match status" value="1"/>
</dbReference>
<dbReference type="PANTHER" id="PTHR42760">
    <property type="entry name" value="SHORT-CHAIN DEHYDROGENASES/REDUCTASES FAMILY MEMBER"/>
    <property type="match status" value="1"/>
</dbReference>
<sequence length="258" mass="27806">MTDYKTMADLTGKTALVTGGAEGIGHGIAGGLASAGAHVLIASRNGEKCRKASEEFKSQGLNVDWYTVDTTDEASMDRLFAHVKELFGRLDIMVNNSGISFFSSMIDMPIKEFDKLVSVNIRGTFLGCQYAARMMKEQGGGKILNLSSPTVIKCYRNGSAPYSVTKAAISQMTRMFAGELAEDHIHVNAIGPGVIITNLNRARYDAHPELLDMVTQAIPMHHVNTPEEMAALSVFLCSSASDYITGQIIYIDGGACLI</sequence>
<evidence type="ECO:0000256" key="1">
    <source>
        <dbReference type="ARBA" id="ARBA00006484"/>
    </source>
</evidence>
<comment type="similarity">
    <text evidence="1">Belongs to the short-chain dehydrogenases/reductases (SDR) family.</text>
</comment>
<name>A0A921AUX4_9BACT</name>
<evidence type="ECO:0000313" key="2">
    <source>
        <dbReference type="EMBL" id="HJD96564.1"/>
    </source>
</evidence>
<proteinExistence type="inferred from homology"/>
<dbReference type="Proteomes" id="UP000698963">
    <property type="component" value="Unassembled WGS sequence"/>
</dbReference>
<dbReference type="PROSITE" id="PS00061">
    <property type="entry name" value="ADH_SHORT"/>
    <property type="match status" value="1"/>
</dbReference>
<dbReference type="PRINTS" id="PR00081">
    <property type="entry name" value="GDHRDH"/>
</dbReference>
<dbReference type="AlphaFoldDB" id="A0A921AUX4"/>
<organism evidence="2 3">
    <name type="scientific">Mailhella massiliensis</name>
    <dbReference type="NCBI Taxonomy" id="1903261"/>
    <lineage>
        <taxon>Bacteria</taxon>
        <taxon>Pseudomonadati</taxon>
        <taxon>Thermodesulfobacteriota</taxon>
        <taxon>Desulfovibrionia</taxon>
        <taxon>Desulfovibrionales</taxon>
        <taxon>Desulfovibrionaceae</taxon>
        <taxon>Mailhella</taxon>
    </lineage>
</organism>
<reference evidence="2" key="2">
    <citation type="submission" date="2021-09" db="EMBL/GenBank/DDBJ databases">
        <authorList>
            <person name="Gilroy R."/>
        </authorList>
    </citation>
    <scope>NUCLEOTIDE SEQUENCE</scope>
    <source>
        <strain evidence="2">ChiGjej2B2-19336</strain>
    </source>
</reference>
<dbReference type="InterPro" id="IPR002347">
    <property type="entry name" value="SDR_fam"/>
</dbReference>